<evidence type="ECO:0000256" key="3">
    <source>
        <dbReference type="ARBA" id="ARBA00013253"/>
    </source>
</evidence>
<keyword evidence="5 15" id="KW-0808">Transferase</keyword>
<dbReference type="EC" id="2.7.6.3" evidence="3"/>
<dbReference type="GO" id="GO:0005524">
    <property type="term" value="F:ATP binding"/>
    <property type="evidence" value="ECO:0007669"/>
    <property type="project" value="UniProtKB-KW"/>
</dbReference>
<dbReference type="GO" id="GO:0003848">
    <property type="term" value="F:2-amino-4-hydroxy-6-hydroxymethyldihydropteridine diphosphokinase activity"/>
    <property type="evidence" value="ECO:0007669"/>
    <property type="project" value="UniProtKB-EC"/>
</dbReference>
<dbReference type="Gene3D" id="3.40.50.300">
    <property type="entry name" value="P-loop containing nucleotide triphosphate hydrolases"/>
    <property type="match status" value="1"/>
</dbReference>
<dbReference type="Pfam" id="PF01712">
    <property type="entry name" value="dNK"/>
    <property type="match status" value="1"/>
</dbReference>
<reference evidence="15 16" key="1">
    <citation type="submission" date="2018-06" db="EMBL/GenBank/DDBJ databases">
        <authorList>
            <consortium name="Pathogen Informatics"/>
            <person name="Doyle S."/>
        </authorList>
    </citation>
    <scope>NUCLEOTIDE SEQUENCE [LARGE SCALE GENOMIC DNA]</scope>
    <source>
        <strain evidence="15 16">NCTC11179</strain>
    </source>
</reference>
<dbReference type="Pfam" id="PF01288">
    <property type="entry name" value="HPPK"/>
    <property type="match status" value="1"/>
</dbReference>
<comment type="similarity">
    <text evidence="2">Belongs to the HPPK family.</text>
</comment>
<dbReference type="SUPFAM" id="SSF52540">
    <property type="entry name" value="P-loop containing nucleoside triphosphate hydrolases"/>
    <property type="match status" value="1"/>
</dbReference>
<evidence type="ECO:0000256" key="12">
    <source>
        <dbReference type="ARBA" id="ARBA00033413"/>
    </source>
</evidence>
<keyword evidence="9" id="KW-0289">Folate biosynthesis</keyword>
<evidence type="ECO:0000259" key="13">
    <source>
        <dbReference type="Pfam" id="PF01288"/>
    </source>
</evidence>
<evidence type="ECO:0000256" key="8">
    <source>
        <dbReference type="ARBA" id="ARBA00022840"/>
    </source>
</evidence>
<evidence type="ECO:0000256" key="11">
    <source>
        <dbReference type="ARBA" id="ARBA00029766"/>
    </source>
</evidence>
<evidence type="ECO:0000256" key="1">
    <source>
        <dbReference type="ARBA" id="ARBA00005051"/>
    </source>
</evidence>
<keyword evidence="7 15" id="KW-0418">Kinase</keyword>
<sequence>MNTQNMLVLSLGTNQGDKKANLNKAIDLINNEIGTVITVSPIYEFPAWGFESEPFFNCALVLHTLLDAQTAIAKILETEKKLGRIRHQQAGYAARIIDIDIIAFNDAVIQEPNLVVPHPLMQERLFVLQPMADLQLDWIHPIFKKNCQQLVQDCTDQTTFKKVDVLSAPLQNHPLRKLNFVAIEGNIGAGKTTLTHRIAEDFNAKSIFEGFADNPFLPKFYEDAKRYAFPLEMSFLADRYAQLSDDLAQFDLFKEFIIADYYIFKSLIFAQITLEEDEFRLYQQVFDIMYKETPKPDLYVFLYQNTDRLLENIQKRGRSYENDISGQYLDKVTQGYFNFMKTLPAEKVLVIDISDLDFVANQADYIQILDQIENKLTTYKKLQ</sequence>
<keyword evidence="6" id="KW-0547">Nucleotide-binding</keyword>
<dbReference type="EMBL" id="UGQL01000002">
    <property type="protein sequence ID" value="STZ69866.1"/>
    <property type="molecule type" value="Genomic_DNA"/>
</dbReference>
<dbReference type="GO" id="GO:0046654">
    <property type="term" value="P:tetrahydrofolate biosynthetic process"/>
    <property type="evidence" value="ECO:0007669"/>
    <property type="project" value="UniProtKB-UniPathway"/>
</dbReference>
<feature type="domain" description="7,8-dihydro-6-hydroxymethylpterin-pyrophosphokinase" evidence="13">
    <location>
        <begin position="8"/>
        <end position="135"/>
    </location>
</feature>
<comment type="function">
    <text evidence="10">Catalyzes the transfer of pyrophosphate from adenosine triphosphate (ATP) to 6-hydroxymethyl-7,8-dihydropterin, an enzymatic step in folate biosynthesis pathway.</text>
</comment>
<evidence type="ECO:0000256" key="10">
    <source>
        <dbReference type="ARBA" id="ARBA00029409"/>
    </source>
</evidence>
<evidence type="ECO:0000256" key="2">
    <source>
        <dbReference type="ARBA" id="ARBA00005810"/>
    </source>
</evidence>
<evidence type="ECO:0000256" key="7">
    <source>
        <dbReference type="ARBA" id="ARBA00022777"/>
    </source>
</evidence>
<dbReference type="CDD" id="cd01673">
    <property type="entry name" value="dNK"/>
    <property type="match status" value="1"/>
</dbReference>
<dbReference type="Proteomes" id="UP000255024">
    <property type="component" value="Unassembled WGS sequence"/>
</dbReference>
<evidence type="ECO:0000256" key="4">
    <source>
        <dbReference type="ARBA" id="ARBA00016218"/>
    </source>
</evidence>
<organism evidence="15 16">
    <name type="scientific">Myroides odoratus</name>
    <name type="common">Flavobacterium odoratum</name>
    <dbReference type="NCBI Taxonomy" id="256"/>
    <lineage>
        <taxon>Bacteria</taxon>
        <taxon>Pseudomonadati</taxon>
        <taxon>Bacteroidota</taxon>
        <taxon>Flavobacteriia</taxon>
        <taxon>Flavobacteriales</taxon>
        <taxon>Flavobacteriaceae</taxon>
        <taxon>Myroides</taxon>
    </lineage>
</organism>
<dbReference type="Gene3D" id="3.30.70.560">
    <property type="entry name" value="7,8-Dihydro-6-hydroxymethylpterin-pyrophosphokinase HPPK"/>
    <property type="match status" value="1"/>
</dbReference>
<dbReference type="PANTHER" id="PTHR43071:SF1">
    <property type="entry name" value="2-AMINO-4-HYDROXY-6-HYDROXYMETHYLDIHYDROPTERIDINE PYROPHOSPHOKINASE"/>
    <property type="match status" value="1"/>
</dbReference>
<evidence type="ECO:0000256" key="5">
    <source>
        <dbReference type="ARBA" id="ARBA00022679"/>
    </source>
</evidence>
<dbReference type="RefSeq" id="WP_115092488.1">
    <property type="nucleotide sequence ID" value="NZ_CP068107.1"/>
</dbReference>
<dbReference type="NCBIfam" id="TIGR01498">
    <property type="entry name" value="folK"/>
    <property type="match status" value="1"/>
</dbReference>
<evidence type="ECO:0000259" key="14">
    <source>
        <dbReference type="Pfam" id="PF01712"/>
    </source>
</evidence>
<dbReference type="InterPro" id="IPR031314">
    <property type="entry name" value="DNK_dom"/>
</dbReference>
<name>A0A378U404_MYROD</name>
<dbReference type="InterPro" id="IPR000550">
    <property type="entry name" value="Hppk"/>
</dbReference>
<dbReference type="SUPFAM" id="SSF55083">
    <property type="entry name" value="6-hydroxymethyl-7,8-dihydropterin pyrophosphokinase, HPPK"/>
    <property type="match status" value="1"/>
</dbReference>
<accession>A0A378U404</accession>
<keyword evidence="16" id="KW-1185">Reference proteome</keyword>
<evidence type="ECO:0000256" key="6">
    <source>
        <dbReference type="ARBA" id="ARBA00022741"/>
    </source>
</evidence>
<dbReference type="CDD" id="cd00483">
    <property type="entry name" value="HPPK"/>
    <property type="match status" value="1"/>
</dbReference>
<evidence type="ECO:0000313" key="16">
    <source>
        <dbReference type="Proteomes" id="UP000255024"/>
    </source>
</evidence>
<feature type="domain" description="Deoxynucleoside kinase" evidence="14">
    <location>
        <begin position="182"/>
        <end position="374"/>
    </location>
</feature>
<keyword evidence="8" id="KW-0067">ATP-binding</keyword>
<dbReference type="UniPathway" id="UPA00077">
    <property type="reaction ID" value="UER00155"/>
</dbReference>
<dbReference type="GO" id="GO:0016301">
    <property type="term" value="F:kinase activity"/>
    <property type="evidence" value="ECO:0007669"/>
    <property type="project" value="UniProtKB-KW"/>
</dbReference>
<dbReference type="InterPro" id="IPR027417">
    <property type="entry name" value="P-loop_NTPase"/>
</dbReference>
<gene>
    <name evidence="15" type="primary">dgk</name>
    <name evidence="15" type="ORF">NCTC11179_03388</name>
</gene>
<evidence type="ECO:0000313" key="15">
    <source>
        <dbReference type="EMBL" id="STZ69866.1"/>
    </source>
</evidence>
<dbReference type="PANTHER" id="PTHR43071">
    <property type="entry name" value="2-AMINO-4-HYDROXY-6-HYDROXYMETHYLDIHYDROPTERIDINE PYROPHOSPHOKINASE"/>
    <property type="match status" value="1"/>
</dbReference>
<dbReference type="AlphaFoldDB" id="A0A378U404"/>
<dbReference type="InterPro" id="IPR035907">
    <property type="entry name" value="Hppk_sf"/>
</dbReference>
<comment type="pathway">
    <text evidence="1">Cofactor biosynthesis; tetrahydrofolate biosynthesis; 2-amino-4-hydroxy-6-hydroxymethyl-7,8-dihydropteridine diphosphate from 7,8-dihydroneopterin triphosphate: step 4/4.</text>
</comment>
<dbReference type="GO" id="GO:0046656">
    <property type="term" value="P:folic acid biosynthetic process"/>
    <property type="evidence" value="ECO:0007669"/>
    <property type="project" value="UniProtKB-KW"/>
</dbReference>
<evidence type="ECO:0000256" key="9">
    <source>
        <dbReference type="ARBA" id="ARBA00022909"/>
    </source>
</evidence>
<proteinExistence type="inferred from homology"/>
<protein>
    <recommendedName>
        <fullName evidence="4">2-amino-4-hydroxy-6-hydroxymethyldihydropteridine pyrophosphokinase</fullName>
        <ecNumber evidence="3">2.7.6.3</ecNumber>
    </recommendedName>
    <alternativeName>
        <fullName evidence="11">6-hydroxymethyl-7,8-dihydropterin pyrophosphokinase</fullName>
    </alternativeName>
    <alternativeName>
        <fullName evidence="12">7,8-dihydro-6-hydroxymethylpterin-pyrophosphokinase</fullName>
    </alternativeName>
</protein>